<feature type="transmembrane region" description="Helical" evidence="1">
    <location>
        <begin position="76"/>
        <end position="99"/>
    </location>
</feature>
<sequence>MMSRPAAALVLLCAAASVVLVRLLLNSRLHWHGRSSSLMIGLACGLALGRSVRMGGAGPSVKPQTQAIAGAATGSAFLVGGLIAPILWALYVIIAIGVVQRARTRSFGIGFWTALLAVTAFVAVRMLLDHV</sequence>
<feature type="transmembrane region" description="Helical" evidence="1">
    <location>
        <begin position="106"/>
        <end position="128"/>
    </location>
</feature>
<dbReference type="EMBL" id="CP001802">
    <property type="protein sequence ID" value="ACY23777.1"/>
    <property type="molecule type" value="Genomic_DNA"/>
</dbReference>
<protein>
    <submittedName>
        <fullName evidence="2">Uncharacterized protein</fullName>
    </submittedName>
</protein>
<evidence type="ECO:0000313" key="3">
    <source>
        <dbReference type="Proteomes" id="UP000001219"/>
    </source>
</evidence>
<keyword evidence="3" id="KW-1185">Reference proteome</keyword>
<dbReference type="STRING" id="526226.Gbro_4651"/>
<dbReference type="AlphaFoldDB" id="D0L7I8"/>
<accession>D0L7I8</accession>
<keyword evidence="1" id="KW-0812">Transmembrane</keyword>
<evidence type="ECO:0000313" key="2">
    <source>
        <dbReference type="EMBL" id="ACY23777.1"/>
    </source>
</evidence>
<feature type="transmembrane region" description="Helical" evidence="1">
    <location>
        <begin position="6"/>
        <end position="25"/>
    </location>
</feature>
<reference evidence="2 3" key="2">
    <citation type="journal article" date="2010" name="Stand. Genomic Sci.">
        <title>Complete genome sequence of Gordonia bronchialis type strain (3410).</title>
        <authorList>
            <person name="Ivanova N."/>
            <person name="Sikorski J."/>
            <person name="Jando M."/>
            <person name="Lapidus A."/>
            <person name="Nolan M."/>
            <person name="Lucas S."/>
            <person name="Del Rio T.G."/>
            <person name="Tice H."/>
            <person name="Copeland A."/>
            <person name="Cheng J.F."/>
            <person name="Chen F."/>
            <person name="Bruce D."/>
            <person name="Goodwin L."/>
            <person name="Pitluck S."/>
            <person name="Mavromatis K."/>
            <person name="Ovchinnikova G."/>
            <person name="Pati A."/>
            <person name="Chen A."/>
            <person name="Palaniappan K."/>
            <person name="Land M."/>
            <person name="Hauser L."/>
            <person name="Chang Y.J."/>
            <person name="Jeffries C.D."/>
            <person name="Chain P."/>
            <person name="Saunders E."/>
            <person name="Han C."/>
            <person name="Detter J.C."/>
            <person name="Brettin T."/>
            <person name="Rohde M."/>
            <person name="Goker M."/>
            <person name="Bristow J."/>
            <person name="Eisen J.A."/>
            <person name="Markowitz V."/>
            <person name="Hugenholtz P."/>
            <person name="Klenk H.P."/>
            <person name="Kyrpides N.C."/>
        </authorList>
    </citation>
    <scope>NUCLEOTIDE SEQUENCE [LARGE SCALE GENOMIC DNA]</scope>
    <source>
        <strain evidence="3">ATCC 25592 / DSM 43247 / BCRC 13721 / JCM 3198 / KCTC 3076 / NBRC 16047 / NCTC 10667</strain>
    </source>
</reference>
<organism evidence="2 3">
    <name type="scientific">Gordonia bronchialis (strain ATCC 25592 / DSM 43247 / BCRC 13721 / JCM 3198 / KCTC 3076 / NBRC 16047 / NCTC 10667)</name>
    <name type="common">Rhodococcus bronchialis</name>
    <dbReference type="NCBI Taxonomy" id="526226"/>
    <lineage>
        <taxon>Bacteria</taxon>
        <taxon>Bacillati</taxon>
        <taxon>Actinomycetota</taxon>
        <taxon>Actinomycetes</taxon>
        <taxon>Mycobacteriales</taxon>
        <taxon>Gordoniaceae</taxon>
        <taxon>Gordonia</taxon>
    </lineage>
</organism>
<keyword evidence="1" id="KW-0472">Membrane</keyword>
<keyword evidence="1" id="KW-1133">Transmembrane helix</keyword>
<evidence type="ECO:0000256" key="1">
    <source>
        <dbReference type="SAM" id="Phobius"/>
    </source>
</evidence>
<reference evidence="3" key="1">
    <citation type="submission" date="2009-10" db="EMBL/GenBank/DDBJ databases">
        <title>The complete chromosome of Gordonia bronchialis DSM 43247.</title>
        <authorList>
            <consortium name="US DOE Joint Genome Institute (JGI-PGF)"/>
            <person name="Lucas S."/>
            <person name="Copeland A."/>
            <person name="Lapidus A."/>
            <person name="Glavina del Rio T."/>
            <person name="Dalin E."/>
            <person name="Tice H."/>
            <person name="Bruce D."/>
            <person name="Goodwin L."/>
            <person name="Pitluck S."/>
            <person name="Kyrpides N."/>
            <person name="Mavromatis K."/>
            <person name="Ivanova N."/>
            <person name="Ovchinnikova G."/>
            <person name="Saunders E."/>
            <person name="Brettin T."/>
            <person name="Detter J.C."/>
            <person name="Han C."/>
            <person name="Larimer F."/>
            <person name="Land M."/>
            <person name="Hauser L."/>
            <person name="Markowitz V."/>
            <person name="Cheng J.-F."/>
            <person name="Hugenholtz P."/>
            <person name="Woyke T."/>
            <person name="Wu D."/>
            <person name="Jando M."/>
            <person name="Schneider S."/>
            <person name="Goeker M."/>
            <person name="Klenk H.-P."/>
            <person name="Eisen J.A."/>
        </authorList>
    </citation>
    <scope>NUCLEOTIDE SEQUENCE [LARGE SCALE GENOMIC DNA]</scope>
    <source>
        <strain evidence="3">ATCC 25592 / DSM 43247 / BCRC 13721 / JCM 3198 / KCTC 3076 / NBRC 16047 / NCTC 10667</strain>
    </source>
</reference>
<dbReference type="RefSeq" id="WP_012836259.1">
    <property type="nucleotide sequence ID" value="NC_013441.1"/>
</dbReference>
<name>D0L7I8_GORB4</name>
<dbReference type="HOGENOM" id="CLU_1924599_0_0_11"/>
<gene>
    <name evidence="2" type="ordered locus">Gbro_4651</name>
</gene>
<proteinExistence type="predicted"/>
<dbReference type="Proteomes" id="UP000001219">
    <property type="component" value="Chromosome"/>
</dbReference>
<dbReference type="KEGG" id="gbr:Gbro_4651"/>